<gene>
    <name evidence="1" type="ORF">BDR25DRAFT_311145</name>
</gene>
<protein>
    <submittedName>
        <fullName evidence="1">Uncharacterized protein</fullName>
    </submittedName>
</protein>
<accession>A0ACB6R5Z2</accession>
<evidence type="ECO:0000313" key="2">
    <source>
        <dbReference type="Proteomes" id="UP000799755"/>
    </source>
</evidence>
<dbReference type="EMBL" id="MU003497">
    <property type="protein sequence ID" value="KAF2474708.1"/>
    <property type="molecule type" value="Genomic_DNA"/>
</dbReference>
<evidence type="ECO:0000313" key="1">
    <source>
        <dbReference type="EMBL" id="KAF2474708.1"/>
    </source>
</evidence>
<keyword evidence="2" id="KW-1185">Reference proteome</keyword>
<reference evidence="1" key="1">
    <citation type="journal article" date="2020" name="Stud. Mycol.">
        <title>101 Dothideomycetes genomes: a test case for predicting lifestyles and emergence of pathogens.</title>
        <authorList>
            <person name="Haridas S."/>
            <person name="Albert R."/>
            <person name="Binder M."/>
            <person name="Bloem J."/>
            <person name="Labutti K."/>
            <person name="Salamov A."/>
            <person name="Andreopoulos B."/>
            <person name="Baker S."/>
            <person name="Barry K."/>
            <person name="Bills G."/>
            <person name="Bluhm B."/>
            <person name="Cannon C."/>
            <person name="Castanera R."/>
            <person name="Culley D."/>
            <person name="Daum C."/>
            <person name="Ezra D."/>
            <person name="Gonzalez J."/>
            <person name="Henrissat B."/>
            <person name="Kuo A."/>
            <person name="Liang C."/>
            <person name="Lipzen A."/>
            <person name="Lutzoni F."/>
            <person name="Magnuson J."/>
            <person name="Mondo S."/>
            <person name="Nolan M."/>
            <person name="Ohm R."/>
            <person name="Pangilinan J."/>
            <person name="Park H.-J."/>
            <person name="Ramirez L."/>
            <person name="Alfaro M."/>
            <person name="Sun H."/>
            <person name="Tritt A."/>
            <person name="Yoshinaga Y."/>
            <person name="Zwiers L.-H."/>
            <person name="Turgeon B."/>
            <person name="Goodwin S."/>
            <person name="Spatafora J."/>
            <person name="Crous P."/>
            <person name="Grigoriev I."/>
        </authorList>
    </citation>
    <scope>NUCLEOTIDE SEQUENCE</scope>
    <source>
        <strain evidence="1">ATCC 200398</strain>
    </source>
</reference>
<sequence length="129" mass="13291">MLAELVQRDPLLLLLLAHLPHGRLLASPPCLRNAPNLLNNLKLQRRSSTVLTARHMRCFSAGSSLGASLSAAGRGDRLGERADGVGAMLAWAEVYLLKSTSASDGGAAAVCLSGGGGSSRPPCACDASR</sequence>
<comment type="caution">
    <text evidence="1">The sequence shown here is derived from an EMBL/GenBank/DDBJ whole genome shotgun (WGS) entry which is preliminary data.</text>
</comment>
<name>A0ACB6R5Z2_9PLEO</name>
<proteinExistence type="predicted"/>
<dbReference type="Proteomes" id="UP000799755">
    <property type="component" value="Unassembled WGS sequence"/>
</dbReference>
<organism evidence="1 2">
    <name type="scientific">Lindgomyces ingoldianus</name>
    <dbReference type="NCBI Taxonomy" id="673940"/>
    <lineage>
        <taxon>Eukaryota</taxon>
        <taxon>Fungi</taxon>
        <taxon>Dikarya</taxon>
        <taxon>Ascomycota</taxon>
        <taxon>Pezizomycotina</taxon>
        <taxon>Dothideomycetes</taxon>
        <taxon>Pleosporomycetidae</taxon>
        <taxon>Pleosporales</taxon>
        <taxon>Lindgomycetaceae</taxon>
        <taxon>Lindgomyces</taxon>
    </lineage>
</organism>